<evidence type="ECO:0000313" key="3">
    <source>
        <dbReference type="Proteomes" id="UP000827892"/>
    </source>
</evidence>
<organism evidence="2 3">
    <name type="scientific">Caenorhabditis briggsae</name>
    <dbReference type="NCBI Taxonomy" id="6238"/>
    <lineage>
        <taxon>Eukaryota</taxon>
        <taxon>Metazoa</taxon>
        <taxon>Ecdysozoa</taxon>
        <taxon>Nematoda</taxon>
        <taxon>Chromadorea</taxon>
        <taxon>Rhabditida</taxon>
        <taxon>Rhabditina</taxon>
        <taxon>Rhabditomorpha</taxon>
        <taxon>Rhabditoidea</taxon>
        <taxon>Rhabditidae</taxon>
        <taxon>Peloderinae</taxon>
        <taxon>Caenorhabditis</taxon>
    </lineage>
</organism>
<feature type="region of interest" description="Disordered" evidence="1">
    <location>
        <begin position="1"/>
        <end position="80"/>
    </location>
</feature>
<reference evidence="2 3" key="1">
    <citation type="submission" date="2022-05" db="EMBL/GenBank/DDBJ databases">
        <title>Chromosome-level reference genomes for two strains of Caenorhabditis briggsae: an improved platform for comparative genomics.</title>
        <authorList>
            <person name="Stevens L."/>
            <person name="Andersen E.C."/>
        </authorList>
    </citation>
    <scope>NUCLEOTIDE SEQUENCE [LARGE SCALE GENOMIC DNA]</scope>
    <source>
        <strain evidence="2">QX1410_ONT</strain>
        <tissue evidence="2">Whole-organism</tissue>
    </source>
</reference>
<proteinExistence type="predicted"/>
<gene>
    <name evidence="2" type="ORF">L3Y34_002300</name>
</gene>
<dbReference type="EMBL" id="CP090893">
    <property type="protein sequence ID" value="ULU02617.1"/>
    <property type="molecule type" value="Genomic_DNA"/>
</dbReference>
<accession>A0AAE9DEF0</accession>
<feature type="compositionally biased region" description="Basic and acidic residues" evidence="1">
    <location>
        <begin position="43"/>
        <end position="80"/>
    </location>
</feature>
<evidence type="ECO:0000256" key="1">
    <source>
        <dbReference type="SAM" id="MobiDB-lite"/>
    </source>
</evidence>
<name>A0AAE9DEF0_CAEBR</name>
<dbReference type="AlphaFoldDB" id="A0AAE9DEF0"/>
<dbReference type="Proteomes" id="UP000827892">
    <property type="component" value="Chromosome III"/>
</dbReference>
<sequence>MSAPDRRFSVTLSEDDLRPHMRKPKPVKLEAVAPPAPANSEIEELRKKMEKREAVKKEVKRRIEEEEKEKERKKAEEEIRRETEELLAIRAISRAESRAEIFVGSRPVPRGTGSMPRLGRRVKNFQYFKWDSEEEVQAIPAEFRPQSRRSFTPIPRSQGSCELCTLALRSVDKSGGPTKSAACAHADAFVEASSRH</sequence>
<protein>
    <submittedName>
        <fullName evidence="2">Uncharacterized protein</fullName>
    </submittedName>
</protein>
<evidence type="ECO:0000313" key="2">
    <source>
        <dbReference type="EMBL" id="ULU02617.1"/>
    </source>
</evidence>